<gene>
    <name evidence="1" type="ORF">T02_11678</name>
</gene>
<evidence type="ECO:0000313" key="2">
    <source>
        <dbReference type="Proteomes" id="UP000054721"/>
    </source>
</evidence>
<accession>A0A0V1LCF0</accession>
<dbReference type="Proteomes" id="UP000054721">
    <property type="component" value="Unassembled WGS sequence"/>
</dbReference>
<dbReference type="AlphaFoldDB" id="A0A0V1LCF0"/>
<proteinExistence type="predicted"/>
<reference evidence="1 2" key="1">
    <citation type="submission" date="2015-05" db="EMBL/GenBank/DDBJ databases">
        <title>Evolution of Trichinella species and genotypes.</title>
        <authorList>
            <person name="Korhonen P.K."/>
            <person name="Edoardo P."/>
            <person name="Giuseppe L.R."/>
            <person name="Gasser R.B."/>
        </authorList>
    </citation>
    <scope>NUCLEOTIDE SEQUENCE [LARGE SCALE GENOMIC DNA]</scope>
    <source>
        <strain evidence="1">ISS10</strain>
    </source>
</reference>
<evidence type="ECO:0000313" key="1">
    <source>
        <dbReference type="EMBL" id="KRZ57211.1"/>
    </source>
</evidence>
<protein>
    <submittedName>
        <fullName evidence="1">Uncharacterized protein</fullName>
    </submittedName>
</protein>
<dbReference type="EMBL" id="JYDW01000079">
    <property type="protein sequence ID" value="KRZ57211.1"/>
    <property type="molecule type" value="Genomic_DNA"/>
</dbReference>
<organism evidence="1 2">
    <name type="scientific">Trichinella nativa</name>
    <dbReference type="NCBI Taxonomy" id="6335"/>
    <lineage>
        <taxon>Eukaryota</taxon>
        <taxon>Metazoa</taxon>
        <taxon>Ecdysozoa</taxon>
        <taxon>Nematoda</taxon>
        <taxon>Enoplea</taxon>
        <taxon>Dorylaimia</taxon>
        <taxon>Trichinellida</taxon>
        <taxon>Trichinellidae</taxon>
        <taxon>Trichinella</taxon>
    </lineage>
</organism>
<comment type="caution">
    <text evidence="1">The sequence shown here is derived from an EMBL/GenBank/DDBJ whole genome shotgun (WGS) entry which is preliminary data.</text>
</comment>
<sequence>MHILRINVTVRWRKIEILRGKFHIKHSYLLSFNLFNARLCMAEKKLIKFNKHLMKLYLLILDSFDA</sequence>
<keyword evidence="2" id="KW-1185">Reference proteome</keyword>
<name>A0A0V1LCF0_9BILA</name>